<dbReference type="GO" id="GO:0003677">
    <property type="term" value="F:DNA binding"/>
    <property type="evidence" value="ECO:0007669"/>
    <property type="project" value="InterPro"/>
</dbReference>
<dbReference type="GO" id="GO:0045892">
    <property type="term" value="P:negative regulation of DNA-templated transcription"/>
    <property type="evidence" value="ECO:0007669"/>
    <property type="project" value="InterPro"/>
</dbReference>
<dbReference type="RefSeq" id="WP_186988611.1">
    <property type="nucleotide sequence ID" value="NZ_CP052909.1"/>
</dbReference>
<dbReference type="AlphaFoldDB" id="A0A7G8PWK7"/>
<dbReference type="KEGG" id="alti:ALE3EI_2178"/>
<dbReference type="SUPFAM" id="SSF47413">
    <property type="entry name" value="lambda repressor-like DNA-binding domains"/>
    <property type="match status" value="1"/>
</dbReference>
<evidence type="ECO:0000313" key="2">
    <source>
        <dbReference type="EMBL" id="QNJ98723.1"/>
    </source>
</evidence>
<protein>
    <recommendedName>
        <fullName evidence="1">Bacteriophage CI repressor N-terminal domain-containing protein</fullName>
    </recommendedName>
</protein>
<dbReference type="Proteomes" id="UP000515514">
    <property type="component" value="Chromosome"/>
</dbReference>
<sequence length="205" mass="23643">MSQNANIIIDRLKLRLGLTTDNELCKMLDIKYNTLSTWKKRDTLNFNKVMELCSAHNIPLDYAFFGIEEVEKEAKKGVEDTRYFHSGTSAEVIKELKLVNTNRNLILLKVNESCNPSILSGSVVVGQKIGKKHIGENILYIIQLMSKKYIVDELRCIHLKKKQYEFKHCKDDHSLIVSDENILKAWQVLDNFNVSEMQPSELKLV</sequence>
<dbReference type="InterPro" id="IPR010744">
    <property type="entry name" value="Phage_CI_N"/>
</dbReference>
<dbReference type="Pfam" id="PF07022">
    <property type="entry name" value="Phage_CI_repr"/>
    <property type="match status" value="1"/>
</dbReference>
<evidence type="ECO:0000313" key="3">
    <source>
        <dbReference type="Proteomes" id="UP000515514"/>
    </source>
</evidence>
<dbReference type="InterPro" id="IPR010982">
    <property type="entry name" value="Lambda_DNA-bd_dom_sf"/>
</dbReference>
<dbReference type="Gene3D" id="1.10.260.40">
    <property type="entry name" value="lambda repressor-like DNA-binding domains"/>
    <property type="match status" value="1"/>
</dbReference>
<evidence type="ECO:0000259" key="1">
    <source>
        <dbReference type="Pfam" id="PF07022"/>
    </source>
</evidence>
<dbReference type="EMBL" id="CP052909">
    <property type="protein sequence ID" value="QNJ98723.1"/>
    <property type="molecule type" value="Genomic_DNA"/>
</dbReference>
<feature type="domain" description="Bacteriophage CI repressor N-terminal" evidence="1">
    <location>
        <begin position="8"/>
        <end position="69"/>
    </location>
</feature>
<name>A0A7G8PWK7_9FLAO</name>
<accession>A0A7G8PWK7</accession>
<reference evidence="2 3" key="1">
    <citation type="submission" date="2020-04" db="EMBL/GenBank/DDBJ databases">
        <title>Genome sequence of Altibacter aquimarinus strain ALE3EI.</title>
        <authorList>
            <person name="Oh H.-M."/>
            <person name="Jang D."/>
        </authorList>
    </citation>
    <scope>NUCLEOTIDE SEQUENCE [LARGE SCALE GENOMIC DNA]</scope>
    <source>
        <strain evidence="2 3">ALE3EI</strain>
    </source>
</reference>
<gene>
    <name evidence="2" type="ORF">ALE3EI_2178</name>
</gene>
<organism evidence="2 3">
    <name type="scientific">Constantimarinum furrinae</name>
    <dbReference type="NCBI Taxonomy" id="2562285"/>
    <lineage>
        <taxon>Bacteria</taxon>
        <taxon>Pseudomonadati</taxon>
        <taxon>Bacteroidota</taxon>
        <taxon>Flavobacteriia</taxon>
        <taxon>Flavobacteriales</taxon>
        <taxon>Flavobacteriaceae</taxon>
        <taxon>Altibacter/Constantimarinum group</taxon>
        <taxon>Constantimarinum</taxon>
    </lineage>
</organism>
<keyword evidence="3" id="KW-1185">Reference proteome</keyword>
<proteinExistence type="predicted"/>